<dbReference type="Pfam" id="PF03446">
    <property type="entry name" value="NAD_binding_2"/>
    <property type="match status" value="1"/>
</dbReference>
<evidence type="ECO:0000256" key="1">
    <source>
        <dbReference type="ARBA" id="ARBA00023002"/>
    </source>
</evidence>
<gene>
    <name evidence="6" type="ORF">HDE68_003784</name>
</gene>
<evidence type="ECO:0000256" key="2">
    <source>
        <dbReference type="ARBA" id="ARBA00023027"/>
    </source>
</evidence>
<keyword evidence="1 6" id="KW-0560">Oxidoreductase</keyword>
<dbReference type="InterPro" id="IPR013328">
    <property type="entry name" value="6PGD_dom2"/>
</dbReference>
<reference evidence="6 7" key="1">
    <citation type="submission" date="2020-08" db="EMBL/GenBank/DDBJ databases">
        <title>Genomic Encyclopedia of Type Strains, Phase IV (KMG-V): Genome sequencing to study the core and pangenomes of soil and plant-associated prokaryotes.</title>
        <authorList>
            <person name="Whitman W."/>
        </authorList>
    </citation>
    <scope>NUCLEOTIDE SEQUENCE [LARGE SCALE GENOMIC DNA]</scope>
    <source>
        <strain evidence="6 7">S3M1</strain>
    </source>
</reference>
<evidence type="ECO:0000313" key="7">
    <source>
        <dbReference type="Proteomes" id="UP000537204"/>
    </source>
</evidence>
<dbReference type="InterPro" id="IPR015815">
    <property type="entry name" value="HIBADH-related"/>
</dbReference>
<accession>A0A7W8ZPL2</accession>
<feature type="domain" description="6-phosphogluconate dehydrogenase NADP-binding" evidence="4">
    <location>
        <begin position="5"/>
        <end position="166"/>
    </location>
</feature>
<name>A0A7W8ZPL2_9SPHI</name>
<dbReference type="GO" id="GO:0051287">
    <property type="term" value="F:NAD binding"/>
    <property type="evidence" value="ECO:0007669"/>
    <property type="project" value="InterPro"/>
</dbReference>
<dbReference type="AlphaFoldDB" id="A0A7W8ZPL2"/>
<dbReference type="Gene3D" id="1.10.1040.10">
    <property type="entry name" value="N-(1-d-carboxylethyl)-l-norvaline Dehydrogenase, domain 2"/>
    <property type="match status" value="1"/>
</dbReference>
<dbReference type="PANTHER" id="PTHR43580">
    <property type="entry name" value="OXIDOREDUCTASE GLYR1-RELATED"/>
    <property type="match status" value="1"/>
</dbReference>
<dbReference type="InterPro" id="IPR051265">
    <property type="entry name" value="HIBADH-related_NP60_sf"/>
</dbReference>
<sequence>MNKLKIGWIGLGNMGTPMVKNLVKAGFEVMVYNRNQEKTKALQETIAIRVAGSPADLVTETDVIVTMLSDDTAVKEVFLGENGILSIKPVKDITAVDMSTVSPETTLQLAATCKEHGFSYLDAPVSGSVKPAEEAQLIIMVGGEEEVYQKVKPVFDALGKSSVYLGENGKANVAKLAINLFLGITVQGLAEAVVFAEKNGLAATTLLPLINAGAVGSGMTKMKTENIINNDFKAAFALKLLAKDIRLAGANGLNTPIGLSLSNTLDAAVQKGLGEDDMIAVLKYISEN</sequence>
<dbReference type="PANTHER" id="PTHR43580:SF2">
    <property type="entry name" value="CYTOKINE-LIKE NUCLEAR FACTOR N-PAC"/>
    <property type="match status" value="1"/>
</dbReference>
<evidence type="ECO:0000256" key="3">
    <source>
        <dbReference type="PIRSR" id="PIRSR000103-1"/>
    </source>
</evidence>
<feature type="domain" description="3-hydroxyisobutyrate dehydrogenase-like NAD-binding" evidence="5">
    <location>
        <begin position="169"/>
        <end position="284"/>
    </location>
</feature>
<dbReference type="GO" id="GO:0050661">
    <property type="term" value="F:NADP binding"/>
    <property type="evidence" value="ECO:0007669"/>
    <property type="project" value="InterPro"/>
</dbReference>
<organism evidence="6 7">
    <name type="scientific">Pedobacter cryoconitis</name>
    <dbReference type="NCBI Taxonomy" id="188932"/>
    <lineage>
        <taxon>Bacteria</taxon>
        <taxon>Pseudomonadati</taxon>
        <taxon>Bacteroidota</taxon>
        <taxon>Sphingobacteriia</taxon>
        <taxon>Sphingobacteriales</taxon>
        <taxon>Sphingobacteriaceae</taxon>
        <taxon>Pedobacter</taxon>
    </lineage>
</organism>
<feature type="active site" evidence="3">
    <location>
        <position position="175"/>
    </location>
</feature>
<evidence type="ECO:0000313" key="6">
    <source>
        <dbReference type="EMBL" id="MBB5637859.1"/>
    </source>
</evidence>
<evidence type="ECO:0000259" key="5">
    <source>
        <dbReference type="Pfam" id="PF14833"/>
    </source>
</evidence>
<dbReference type="RefSeq" id="WP_183883717.1">
    <property type="nucleotide sequence ID" value="NZ_JACHCE010000006.1"/>
</dbReference>
<dbReference type="EC" id="1.1.1.31" evidence="6"/>
<dbReference type="Proteomes" id="UP000537204">
    <property type="component" value="Unassembled WGS sequence"/>
</dbReference>
<dbReference type="Pfam" id="PF14833">
    <property type="entry name" value="NAD_binding_11"/>
    <property type="match status" value="1"/>
</dbReference>
<dbReference type="Gene3D" id="3.40.50.720">
    <property type="entry name" value="NAD(P)-binding Rossmann-like Domain"/>
    <property type="match status" value="1"/>
</dbReference>
<dbReference type="InterPro" id="IPR036291">
    <property type="entry name" value="NAD(P)-bd_dom_sf"/>
</dbReference>
<proteinExistence type="predicted"/>
<dbReference type="SUPFAM" id="SSF51735">
    <property type="entry name" value="NAD(P)-binding Rossmann-fold domains"/>
    <property type="match status" value="1"/>
</dbReference>
<dbReference type="InterPro" id="IPR008927">
    <property type="entry name" value="6-PGluconate_DH-like_C_sf"/>
</dbReference>
<comment type="caution">
    <text evidence="6">The sequence shown here is derived from an EMBL/GenBank/DDBJ whole genome shotgun (WGS) entry which is preliminary data.</text>
</comment>
<evidence type="ECO:0000259" key="4">
    <source>
        <dbReference type="Pfam" id="PF03446"/>
    </source>
</evidence>
<dbReference type="SUPFAM" id="SSF48179">
    <property type="entry name" value="6-phosphogluconate dehydrogenase C-terminal domain-like"/>
    <property type="match status" value="1"/>
</dbReference>
<dbReference type="GO" id="GO:0008442">
    <property type="term" value="F:3-hydroxyisobutyrate dehydrogenase activity"/>
    <property type="evidence" value="ECO:0007669"/>
    <property type="project" value="UniProtKB-EC"/>
</dbReference>
<dbReference type="InterPro" id="IPR029154">
    <property type="entry name" value="HIBADH-like_NADP-bd"/>
</dbReference>
<dbReference type="PIRSF" id="PIRSF000103">
    <property type="entry name" value="HIBADH"/>
    <property type="match status" value="1"/>
</dbReference>
<dbReference type="InterPro" id="IPR006115">
    <property type="entry name" value="6PGDH_NADP-bd"/>
</dbReference>
<keyword evidence="2" id="KW-0520">NAD</keyword>
<dbReference type="EMBL" id="JACHCE010000006">
    <property type="protein sequence ID" value="MBB5637859.1"/>
    <property type="molecule type" value="Genomic_DNA"/>
</dbReference>
<protein>
    <submittedName>
        <fullName evidence="6">3-hydroxyisobutyrate dehydrogenase</fullName>
        <ecNumber evidence="6">1.1.1.31</ecNumber>
    </submittedName>
</protein>